<dbReference type="AlphaFoldDB" id="A0A7C2B1A0"/>
<dbReference type="SUPFAM" id="SSF52518">
    <property type="entry name" value="Thiamin diphosphate-binding fold (THDP-binding)"/>
    <property type="match status" value="1"/>
</dbReference>
<dbReference type="EMBL" id="DSJL01000010">
    <property type="protein sequence ID" value="HEF64957.1"/>
    <property type="molecule type" value="Genomic_DNA"/>
</dbReference>
<comment type="cofactor">
    <cofactor evidence="1">
        <name>thiamine diphosphate</name>
        <dbReference type="ChEBI" id="CHEBI:58937"/>
    </cofactor>
</comment>
<name>A0A7C2B1A0_THERO</name>
<sequence>MRARATIGSVSGTGEQGVSVTTLDGRLKPEDLDRLEALARQLRREVLIMTSEAGSGHPTSSFSAVEILVALYFGGILRYDPAQPHWPDRDRFILSKGHAAPILYAVLAEAGFFPKDLLRTLRRLGSPLEGHPNMRRLPGVEASTGSLGQGLSIGLGHAVAARLDGRDYHVFVLLGDGEIEEGQIWEAAMAAAQWRVHNLVAIVDHNGYQQTAPVSAITDPRGYVDKWRAFGWHVSEVDGHDLAAVHEALRFAKAYRDGPACIIAHTVKGKGVSFLERDFTWHGRAVPRDRLERALEELA</sequence>
<evidence type="ECO:0000256" key="1">
    <source>
        <dbReference type="ARBA" id="ARBA00001964"/>
    </source>
</evidence>
<protein>
    <submittedName>
        <fullName evidence="5">Transketolase</fullName>
    </submittedName>
</protein>
<evidence type="ECO:0000313" key="5">
    <source>
        <dbReference type="EMBL" id="HEF64957.1"/>
    </source>
</evidence>
<reference evidence="5" key="1">
    <citation type="journal article" date="2020" name="mSystems">
        <title>Genome- and Community-Level Interaction Insights into Carbon Utilization and Element Cycling Functions of Hydrothermarchaeota in Hydrothermal Sediment.</title>
        <authorList>
            <person name="Zhou Z."/>
            <person name="Liu Y."/>
            <person name="Xu W."/>
            <person name="Pan J."/>
            <person name="Luo Z.H."/>
            <person name="Li M."/>
        </authorList>
    </citation>
    <scope>NUCLEOTIDE SEQUENCE [LARGE SCALE GENOMIC DNA]</scope>
    <source>
        <strain evidence="5">SpSt-222</strain>
    </source>
</reference>
<evidence type="ECO:0000256" key="2">
    <source>
        <dbReference type="ARBA" id="ARBA00007131"/>
    </source>
</evidence>
<dbReference type="Gene3D" id="3.40.50.970">
    <property type="match status" value="1"/>
</dbReference>
<evidence type="ECO:0000259" key="4">
    <source>
        <dbReference type="Pfam" id="PF00456"/>
    </source>
</evidence>
<comment type="similarity">
    <text evidence="2">Belongs to the transketolase family.</text>
</comment>
<proteinExistence type="inferred from homology"/>
<comment type="caution">
    <text evidence="5">The sequence shown here is derived from an EMBL/GenBank/DDBJ whole genome shotgun (WGS) entry which is preliminary data.</text>
</comment>
<feature type="domain" description="Transketolase N-terminal" evidence="4">
    <location>
        <begin position="48"/>
        <end position="292"/>
    </location>
</feature>
<dbReference type="CDD" id="cd02012">
    <property type="entry name" value="TPP_TK"/>
    <property type="match status" value="1"/>
</dbReference>
<dbReference type="PANTHER" id="PTHR47514:SF1">
    <property type="entry name" value="TRANSKETOLASE N-TERMINAL SECTION-RELATED"/>
    <property type="match status" value="1"/>
</dbReference>
<organism evidence="5">
    <name type="scientific">Thermomicrobium roseum</name>
    <dbReference type="NCBI Taxonomy" id="500"/>
    <lineage>
        <taxon>Bacteria</taxon>
        <taxon>Pseudomonadati</taxon>
        <taxon>Thermomicrobiota</taxon>
        <taxon>Thermomicrobia</taxon>
        <taxon>Thermomicrobiales</taxon>
        <taxon>Thermomicrobiaceae</taxon>
        <taxon>Thermomicrobium</taxon>
    </lineage>
</organism>
<dbReference type="InterPro" id="IPR005474">
    <property type="entry name" value="Transketolase_N"/>
</dbReference>
<keyword evidence="3" id="KW-0786">Thiamine pyrophosphate</keyword>
<dbReference type="Pfam" id="PF00456">
    <property type="entry name" value="Transketolase_N"/>
    <property type="match status" value="1"/>
</dbReference>
<accession>A0A7C2B1A0</accession>
<evidence type="ECO:0000256" key="3">
    <source>
        <dbReference type="ARBA" id="ARBA00023052"/>
    </source>
</evidence>
<dbReference type="InterPro" id="IPR029061">
    <property type="entry name" value="THDP-binding"/>
</dbReference>
<dbReference type="PANTHER" id="PTHR47514">
    <property type="entry name" value="TRANSKETOLASE N-TERMINAL SECTION-RELATED"/>
    <property type="match status" value="1"/>
</dbReference>
<gene>
    <name evidence="5" type="ORF">ENP47_05095</name>
</gene>